<dbReference type="SUPFAM" id="SSF55874">
    <property type="entry name" value="ATPase domain of HSP90 chaperone/DNA topoisomerase II/histidine kinase"/>
    <property type="match status" value="1"/>
</dbReference>
<evidence type="ECO:0000256" key="3">
    <source>
        <dbReference type="ARBA" id="ARBA00012438"/>
    </source>
</evidence>
<dbReference type="Pfam" id="PF02518">
    <property type="entry name" value="HATPase_c"/>
    <property type="match status" value="1"/>
</dbReference>
<proteinExistence type="predicted"/>
<dbReference type="SUPFAM" id="SSF47384">
    <property type="entry name" value="Homodimeric domain of signal transducing histidine kinase"/>
    <property type="match status" value="1"/>
</dbReference>
<gene>
    <name evidence="18" type="ORF">SAMN05445850_2854</name>
</gene>
<comment type="catalytic activity">
    <reaction evidence="1">
        <text>ATP + protein L-histidine = ADP + protein N-phospho-L-histidine.</text>
        <dbReference type="EC" id="2.7.13.3"/>
    </reaction>
</comment>
<evidence type="ECO:0000259" key="17">
    <source>
        <dbReference type="PROSITE" id="PS50885"/>
    </source>
</evidence>
<dbReference type="SMART" id="SM00304">
    <property type="entry name" value="HAMP"/>
    <property type="match status" value="1"/>
</dbReference>
<evidence type="ECO:0000313" key="18">
    <source>
        <dbReference type="EMBL" id="SDR11477.1"/>
    </source>
</evidence>
<dbReference type="PANTHER" id="PTHR44936:SF5">
    <property type="entry name" value="SENSOR HISTIDINE KINASE ENVZ"/>
    <property type="match status" value="1"/>
</dbReference>
<evidence type="ECO:0000256" key="5">
    <source>
        <dbReference type="ARBA" id="ARBA00022519"/>
    </source>
</evidence>
<keyword evidence="9" id="KW-0547">Nucleotide-binding</keyword>
<evidence type="ECO:0000256" key="14">
    <source>
        <dbReference type="ARBA" id="ARBA00023136"/>
    </source>
</evidence>
<dbReference type="Gene3D" id="1.10.287.130">
    <property type="match status" value="1"/>
</dbReference>
<keyword evidence="5" id="KW-0997">Cell inner membrane</keyword>
<dbReference type="EC" id="2.7.13.3" evidence="3"/>
<dbReference type="InterPro" id="IPR050980">
    <property type="entry name" value="2C_sensor_his_kinase"/>
</dbReference>
<dbReference type="InterPro" id="IPR003594">
    <property type="entry name" value="HATPase_dom"/>
</dbReference>
<keyword evidence="14 15" id="KW-0472">Membrane</keyword>
<evidence type="ECO:0000256" key="12">
    <source>
        <dbReference type="ARBA" id="ARBA00022989"/>
    </source>
</evidence>
<dbReference type="SMART" id="SM00387">
    <property type="entry name" value="HATPase_c"/>
    <property type="match status" value="1"/>
</dbReference>
<evidence type="ECO:0000256" key="9">
    <source>
        <dbReference type="ARBA" id="ARBA00022741"/>
    </source>
</evidence>
<evidence type="ECO:0000256" key="10">
    <source>
        <dbReference type="ARBA" id="ARBA00022777"/>
    </source>
</evidence>
<dbReference type="Pfam" id="PF00672">
    <property type="entry name" value="HAMP"/>
    <property type="match status" value="1"/>
</dbReference>
<keyword evidence="13" id="KW-0902">Two-component regulatory system</keyword>
<comment type="subcellular location">
    <subcellularLocation>
        <location evidence="2">Cell inner membrane</location>
        <topology evidence="2">Multi-pass membrane protein</topology>
    </subcellularLocation>
</comment>
<evidence type="ECO:0000256" key="11">
    <source>
        <dbReference type="ARBA" id="ARBA00022840"/>
    </source>
</evidence>
<evidence type="ECO:0000256" key="7">
    <source>
        <dbReference type="ARBA" id="ARBA00022679"/>
    </source>
</evidence>
<dbReference type="Gene3D" id="3.30.450.300">
    <property type="entry name" value="Sensor histidine kinase RisS, periplasmic domain"/>
    <property type="match status" value="1"/>
</dbReference>
<evidence type="ECO:0000259" key="16">
    <source>
        <dbReference type="PROSITE" id="PS50109"/>
    </source>
</evidence>
<organism evidence="18 19">
    <name type="scientific">Paraburkholderia tuberum</name>
    <dbReference type="NCBI Taxonomy" id="157910"/>
    <lineage>
        <taxon>Bacteria</taxon>
        <taxon>Pseudomonadati</taxon>
        <taxon>Pseudomonadota</taxon>
        <taxon>Betaproteobacteria</taxon>
        <taxon>Burkholderiales</taxon>
        <taxon>Burkholderiaceae</taxon>
        <taxon>Paraburkholderia</taxon>
    </lineage>
</organism>
<evidence type="ECO:0000313" key="19">
    <source>
        <dbReference type="Proteomes" id="UP000199365"/>
    </source>
</evidence>
<evidence type="ECO:0000256" key="1">
    <source>
        <dbReference type="ARBA" id="ARBA00000085"/>
    </source>
</evidence>
<evidence type="ECO:0000256" key="13">
    <source>
        <dbReference type="ARBA" id="ARBA00023012"/>
    </source>
</evidence>
<feature type="transmembrane region" description="Helical" evidence="15">
    <location>
        <begin position="12"/>
        <end position="32"/>
    </location>
</feature>
<name>A0A1H1GE78_9BURK</name>
<keyword evidence="4" id="KW-1003">Cell membrane</keyword>
<dbReference type="CDD" id="cd06225">
    <property type="entry name" value="HAMP"/>
    <property type="match status" value="1"/>
</dbReference>
<dbReference type="CDD" id="cd00075">
    <property type="entry name" value="HATPase"/>
    <property type="match status" value="1"/>
</dbReference>
<dbReference type="Proteomes" id="UP000199365">
    <property type="component" value="Unassembled WGS sequence"/>
</dbReference>
<dbReference type="InterPro" id="IPR038421">
    <property type="entry name" value="RisS_PPD_sf"/>
</dbReference>
<keyword evidence="19" id="KW-1185">Reference proteome</keyword>
<dbReference type="PANTHER" id="PTHR44936">
    <property type="entry name" value="SENSOR PROTEIN CREC"/>
    <property type="match status" value="1"/>
</dbReference>
<dbReference type="InterPro" id="IPR003660">
    <property type="entry name" value="HAMP_dom"/>
</dbReference>
<keyword evidence="7" id="KW-0808">Transferase</keyword>
<dbReference type="PROSITE" id="PS50109">
    <property type="entry name" value="HIS_KIN"/>
    <property type="match status" value="1"/>
</dbReference>
<keyword evidence="10 18" id="KW-0418">Kinase</keyword>
<evidence type="ECO:0000256" key="8">
    <source>
        <dbReference type="ARBA" id="ARBA00022692"/>
    </source>
</evidence>
<evidence type="ECO:0000256" key="6">
    <source>
        <dbReference type="ARBA" id="ARBA00022553"/>
    </source>
</evidence>
<dbReference type="Pfam" id="PF00512">
    <property type="entry name" value="HisKA"/>
    <property type="match status" value="1"/>
</dbReference>
<keyword evidence="8 15" id="KW-0812">Transmembrane</keyword>
<dbReference type="EMBL" id="FNKX01000001">
    <property type="protein sequence ID" value="SDR11477.1"/>
    <property type="molecule type" value="Genomic_DNA"/>
</dbReference>
<reference evidence="19" key="1">
    <citation type="submission" date="2016-10" db="EMBL/GenBank/DDBJ databases">
        <authorList>
            <person name="Varghese N."/>
            <person name="Submissions S."/>
        </authorList>
    </citation>
    <scope>NUCLEOTIDE SEQUENCE [LARGE SCALE GENOMIC DNA]</scope>
    <source>
        <strain evidence="19">DUS833</strain>
    </source>
</reference>
<feature type="transmembrane region" description="Helical" evidence="15">
    <location>
        <begin position="147"/>
        <end position="169"/>
    </location>
</feature>
<dbReference type="InterPro" id="IPR036890">
    <property type="entry name" value="HATPase_C_sf"/>
</dbReference>
<evidence type="ECO:0000256" key="4">
    <source>
        <dbReference type="ARBA" id="ARBA00022475"/>
    </source>
</evidence>
<dbReference type="STRING" id="157910.SAMN05445850_2854"/>
<dbReference type="InterPro" id="IPR003661">
    <property type="entry name" value="HisK_dim/P_dom"/>
</dbReference>
<keyword evidence="12 15" id="KW-1133">Transmembrane helix</keyword>
<feature type="domain" description="Histidine kinase" evidence="16">
    <location>
        <begin position="231"/>
        <end position="428"/>
    </location>
</feature>
<keyword evidence="11" id="KW-0067">ATP-binding</keyword>
<dbReference type="PROSITE" id="PS50885">
    <property type="entry name" value="HAMP"/>
    <property type="match status" value="1"/>
</dbReference>
<evidence type="ECO:0000256" key="2">
    <source>
        <dbReference type="ARBA" id="ARBA00004429"/>
    </source>
</evidence>
<keyword evidence="6" id="KW-0597">Phosphoprotein</keyword>
<dbReference type="InterPro" id="IPR036097">
    <property type="entry name" value="HisK_dim/P_sf"/>
</dbReference>
<dbReference type="GO" id="GO:0000155">
    <property type="term" value="F:phosphorelay sensor kinase activity"/>
    <property type="evidence" value="ECO:0007669"/>
    <property type="project" value="InterPro"/>
</dbReference>
<dbReference type="GO" id="GO:0005524">
    <property type="term" value="F:ATP binding"/>
    <property type="evidence" value="ECO:0007669"/>
    <property type="project" value="UniProtKB-KW"/>
</dbReference>
<evidence type="ECO:0000256" key="15">
    <source>
        <dbReference type="SAM" id="Phobius"/>
    </source>
</evidence>
<dbReference type="Gene3D" id="3.30.565.10">
    <property type="entry name" value="Histidine kinase-like ATPase, C-terminal domain"/>
    <property type="match status" value="1"/>
</dbReference>
<feature type="domain" description="HAMP" evidence="17">
    <location>
        <begin position="171"/>
        <end position="223"/>
    </location>
</feature>
<dbReference type="PRINTS" id="PR00344">
    <property type="entry name" value="BCTRLSENSOR"/>
</dbReference>
<dbReference type="AlphaFoldDB" id="A0A1H1GE78"/>
<dbReference type="InterPro" id="IPR005467">
    <property type="entry name" value="His_kinase_dom"/>
</dbReference>
<dbReference type="InterPro" id="IPR004358">
    <property type="entry name" value="Sig_transdc_His_kin-like_C"/>
</dbReference>
<protein>
    <recommendedName>
        <fullName evidence="3">histidine kinase</fullName>
        <ecNumber evidence="3">2.7.13.3</ecNumber>
    </recommendedName>
</protein>
<accession>A0A1H1GE78</accession>
<sequence>MSVWRGSLFARNVLLLIVLMLTSQILVFAVYLNFIQKPRVDDGAALVASQIRILDRLLSVLPDDERNRQLLEMNGAPQGELPPPQARDGLPPDYMAHRFFGRLASELAPDEQLRWERDGHRIWVRLHVQDVRYWVALRGTSAMSSTLPWALIGLLLSAATLPALGAYLIHRPVEQALRRLARAAGTIERGVWPEAVPVSGPRELATVAEAFNRMASTLEDLEATRAEMLAGISHDIRTPLTKLRMAIFAPESFEAPAASAERFVEEIDTIVQQFIDFARGWDSEPATHGDLNALIEQLAADYAGLGRTFELSLAELPPIVFRPVGMQRLLMNLMQNAVVYGQVGLAVRTTVDARSVTIAVEDRGPGLPQELLSLIKQPFRRGSEADRKGGSGLGLAIAEHVAQQHGGTLDLFQNAPSGLKAVVQIPIP</sequence>
<dbReference type="CDD" id="cd00082">
    <property type="entry name" value="HisKA"/>
    <property type="match status" value="1"/>
</dbReference>
<dbReference type="GO" id="GO:0005886">
    <property type="term" value="C:plasma membrane"/>
    <property type="evidence" value="ECO:0007669"/>
    <property type="project" value="UniProtKB-SubCell"/>
</dbReference>